<reference evidence="2 3" key="1">
    <citation type="submission" date="2012-09" db="EMBL/GenBank/DDBJ databases">
        <title>Draft Genome Sequences of 6 Strains from Genus Thauera.</title>
        <authorList>
            <person name="Liu B."/>
            <person name="Shapleigh J.P."/>
            <person name="Frostegard A.H."/>
        </authorList>
    </citation>
    <scope>NUCLEOTIDE SEQUENCE [LARGE SCALE GENOMIC DNA]</scope>
    <source>
        <strain evidence="2 3">B4P</strain>
    </source>
</reference>
<dbReference type="InterPro" id="IPR036196">
    <property type="entry name" value="Ptyr_pPase_sf"/>
</dbReference>
<dbReference type="EMBL" id="AMXF01000067">
    <property type="protein sequence ID" value="ENO97041.1"/>
    <property type="molecule type" value="Genomic_DNA"/>
</dbReference>
<comment type="caution">
    <text evidence="2">The sequence shown here is derived from an EMBL/GenBank/DDBJ whole genome shotgun (WGS) entry which is preliminary data.</text>
</comment>
<organism evidence="2 3">
    <name type="scientific">Thauera phenylacetica B4P</name>
    <dbReference type="NCBI Taxonomy" id="1234382"/>
    <lineage>
        <taxon>Bacteria</taxon>
        <taxon>Pseudomonadati</taxon>
        <taxon>Pseudomonadota</taxon>
        <taxon>Betaproteobacteria</taxon>
        <taxon>Rhodocyclales</taxon>
        <taxon>Zoogloeaceae</taxon>
        <taxon>Thauera</taxon>
    </lineage>
</organism>
<evidence type="ECO:0000313" key="3">
    <source>
        <dbReference type="Proteomes" id="UP000013047"/>
    </source>
</evidence>
<dbReference type="SMART" id="SM00226">
    <property type="entry name" value="LMWPc"/>
    <property type="match status" value="1"/>
</dbReference>
<keyword evidence="3" id="KW-1185">Reference proteome</keyword>
<gene>
    <name evidence="2" type="ORF">C667_10870</name>
</gene>
<dbReference type="OrthoDB" id="9793058at2"/>
<dbReference type="RefSeq" id="WP_004362922.1">
    <property type="nucleotide sequence ID" value="NZ_AMXF01000067.1"/>
</dbReference>
<feature type="domain" description="Phosphotyrosine protein phosphatase I" evidence="1">
    <location>
        <begin position="1"/>
        <end position="135"/>
    </location>
</feature>
<dbReference type="Gene3D" id="3.40.50.2300">
    <property type="match status" value="1"/>
</dbReference>
<evidence type="ECO:0000259" key="1">
    <source>
        <dbReference type="SMART" id="SM00226"/>
    </source>
</evidence>
<dbReference type="Proteomes" id="UP000013047">
    <property type="component" value="Unassembled WGS sequence"/>
</dbReference>
<dbReference type="SUPFAM" id="SSF52788">
    <property type="entry name" value="Phosphotyrosine protein phosphatases I"/>
    <property type="match status" value="1"/>
</dbReference>
<name>N6YRU8_9RHOO</name>
<sequence length="159" mass="17484">MDILFVGKGGDCRPLLAAAIFNHLAPCHCKARRIACDRDEPPSPAALALLERQGIRPGPTTAETPSAAPRAGDVVVSLCSTHVDHPCPHHAGTPLHVRWAVQDPLRRHLFARRADGELLDVYHILRARIERLLPLLQPGSALDRAHLESELHRLGRFLP</sequence>
<proteinExistence type="predicted"/>
<evidence type="ECO:0000313" key="2">
    <source>
        <dbReference type="EMBL" id="ENO97041.1"/>
    </source>
</evidence>
<protein>
    <submittedName>
        <fullName evidence="2">Arsenate reductase</fullName>
    </submittedName>
</protein>
<dbReference type="AlphaFoldDB" id="N6YRU8"/>
<dbReference type="InterPro" id="IPR023485">
    <property type="entry name" value="Ptyr_pPase"/>
</dbReference>
<accession>N6YRU8</accession>